<proteinExistence type="predicted"/>
<dbReference type="GO" id="GO:0043937">
    <property type="term" value="P:regulation of sporulation"/>
    <property type="evidence" value="ECO:0007669"/>
    <property type="project" value="InterPro"/>
</dbReference>
<organism evidence="1 2">
    <name type="scientific">Paenibacillus agaridevorans</name>
    <dbReference type="NCBI Taxonomy" id="171404"/>
    <lineage>
        <taxon>Bacteria</taxon>
        <taxon>Bacillati</taxon>
        <taxon>Bacillota</taxon>
        <taxon>Bacilli</taxon>
        <taxon>Bacillales</taxon>
        <taxon>Paenibacillaceae</taxon>
        <taxon>Paenibacillus</taxon>
    </lineage>
</organism>
<dbReference type="InterPro" id="IPR036638">
    <property type="entry name" value="HLH_DNA-bd_sf"/>
</dbReference>
<evidence type="ECO:0000313" key="2">
    <source>
        <dbReference type="Proteomes" id="UP000245202"/>
    </source>
</evidence>
<dbReference type="Gene3D" id="4.10.280.10">
    <property type="entry name" value="Helix-loop-helix DNA-binding domain"/>
    <property type="match status" value="1"/>
</dbReference>
<evidence type="ECO:0000313" key="1">
    <source>
        <dbReference type="EMBL" id="GBG12095.1"/>
    </source>
</evidence>
<sequence length="61" mass="7084">MDKLLLELERLRGEMVETALIEQDLLHQDVLVLSQTLDEIIVQVQSERLSQSKSREFSRSS</sequence>
<evidence type="ECO:0008006" key="3">
    <source>
        <dbReference type="Google" id="ProtNLM"/>
    </source>
</evidence>
<dbReference type="InterPro" id="IPR037208">
    <property type="entry name" value="Spo0E-like_sf"/>
</dbReference>
<dbReference type="AlphaFoldDB" id="A0A2R5F114"/>
<keyword evidence="2" id="KW-1185">Reference proteome</keyword>
<dbReference type="GO" id="GO:0046983">
    <property type="term" value="F:protein dimerization activity"/>
    <property type="evidence" value="ECO:0007669"/>
    <property type="project" value="InterPro"/>
</dbReference>
<dbReference type="Pfam" id="PF09388">
    <property type="entry name" value="SpoOE-like"/>
    <property type="match status" value="1"/>
</dbReference>
<protein>
    <recommendedName>
        <fullName evidence="3">Spo0E family sporulation regulatory protein-aspartic acid phosphatase</fullName>
    </recommendedName>
</protein>
<dbReference type="InterPro" id="IPR018540">
    <property type="entry name" value="Spo0E-like"/>
</dbReference>
<comment type="caution">
    <text evidence="1">The sequence shown here is derived from an EMBL/GenBank/DDBJ whole genome shotgun (WGS) entry which is preliminary data.</text>
</comment>
<name>A0A2R5F114_9BACL</name>
<reference evidence="1 2" key="1">
    <citation type="submission" date="2017-08" db="EMBL/GenBank/DDBJ databases">
        <title>Substantial Increase in Enzyme Production by Combined Drug-Resistance Mutations in Paenibacillus agaridevorans.</title>
        <authorList>
            <person name="Tanaka Y."/>
            <person name="Funane K."/>
            <person name="Hosaka T."/>
            <person name="Shiwa Y."/>
            <person name="Fujita N."/>
            <person name="Miyazaki T."/>
            <person name="Yoshikawa H."/>
            <person name="Murakami K."/>
            <person name="Kasahara K."/>
            <person name="Inaoka T."/>
            <person name="Hiraga Y."/>
            <person name="Ochi K."/>
        </authorList>
    </citation>
    <scope>NUCLEOTIDE SEQUENCE [LARGE SCALE GENOMIC DNA]</scope>
    <source>
        <strain evidence="1 2">T-3040</strain>
    </source>
</reference>
<dbReference type="Proteomes" id="UP000245202">
    <property type="component" value="Unassembled WGS sequence"/>
</dbReference>
<dbReference type="EMBL" id="BDQX01000458">
    <property type="protein sequence ID" value="GBG12095.1"/>
    <property type="molecule type" value="Genomic_DNA"/>
</dbReference>
<dbReference type="SUPFAM" id="SSF140500">
    <property type="entry name" value="BAS1536-like"/>
    <property type="match status" value="1"/>
</dbReference>
<accession>A0A2R5F114</accession>
<dbReference type="RefSeq" id="WP_087567058.1">
    <property type="nucleotide sequence ID" value="NZ_BDQX01000458.1"/>
</dbReference>
<gene>
    <name evidence="1" type="ORF">PAT3040_06956</name>
</gene>